<dbReference type="EMBL" id="AMZH03004046">
    <property type="protein sequence ID" value="RRT70370.1"/>
    <property type="molecule type" value="Genomic_DNA"/>
</dbReference>
<proteinExistence type="predicted"/>
<accession>A0A427A2A1</accession>
<reference evidence="1 2" key="1">
    <citation type="journal article" date="2014" name="Agronomy (Basel)">
        <title>A Draft Genome Sequence for Ensete ventricosum, the Drought-Tolerant Tree Against Hunger.</title>
        <authorList>
            <person name="Harrison J."/>
            <person name="Moore K.A."/>
            <person name="Paszkiewicz K."/>
            <person name="Jones T."/>
            <person name="Grant M."/>
            <person name="Ambacheew D."/>
            <person name="Muzemil S."/>
            <person name="Studholme D.J."/>
        </authorList>
    </citation>
    <scope>NUCLEOTIDE SEQUENCE [LARGE SCALE GENOMIC DNA]</scope>
</reference>
<dbReference type="Proteomes" id="UP000287651">
    <property type="component" value="Unassembled WGS sequence"/>
</dbReference>
<protein>
    <submittedName>
        <fullName evidence="1">Uncharacterized protein</fullName>
    </submittedName>
</protein>
<sequence>MNQSGEVTRVRKLVSYLTRRQPPTVKGTVGWSRCRIGSVMPSVACCQGYYSLVGPTRLLYYAASRILSGAL</sequence>
<comment type="caution">
    <text evidence="1">The sequence shown here is derived from an EMBL/GenBank/DDBJ whole genome shotgun (WGS) entry which is preliminary data.</text>
</comment>
<evidence type="ECO:0000313" key="2">
    <source>
        <dbReference type="Proteomes" id="UP000287651"/>
    </source>
</evidence>
<organism evidence="1 2">
    <name type="scientific">Ensete ventricosum</name>
    <name type="common">Abyssinian banana</name>
    <name type="synonym">Musa ensete</name>
    <dbReference type="NCBI Taxonomy" id="4639"/>
    <lineage>
        <taxon>Eukaryota</taxon>
        <taxon>Viridiplantae</taxon>
        <taxon>Streptophyta</taxon>
        <taxon>Embryophyta</taxon>
        <taxon>Tracheophyta</taxon>
        <taxon>Spermatophyta</taxon>
        <taxon>Magnoliopsida</taxon>
        <taxon>Liliopsida</taxon>
        <taxon>Zingiberales</taxon>
        <taxon>Musaceae</taxon>
        <taxon>Ensete</taxon>
    </lineage>
</organism>
<gene>
    <name evidence="1" type="ORF">B296_00000475</name>
</gene>
<dbReference type="AlphaFoldDB" id="A0A427A2A1"/>
<name>A0A427A2A1_ENSVE</name>
<evidence type="ECO:0000313" key="1">
    <source>
        <dbReference type="EMBL" id="RRT70370.1"/>
    </source>
</evidence>